<protein>
    <submittedName>
        <fullName evidence="2">Uncharacterized protein</fullName>
    </submittedName>
</protein>
<feature type="compositionally biased region" description="Basic residues" evidence="1">
    <location>
        <begin position="133"/>
        <end position="143"/>
    </location>
</feature>
<proteinExistence type="predicted"/>
<keyword evidence="3" id="KW-1185">Reference proteome</keyword>
<feature type="region of interest" description="Disordered" evidence="1">
    <location>
        <begin position="247"/>
        <end position="299"/>
    </location>
</feature>
<name>A0A4U6U0G0_SETVI</name>
<dbReference type="EMBL" id="CM016558">
    <property type="protein sequence ID" value="TKW06943.1"/>
    <property type="molecule type" value="Genomic_DNA"/>
</dbReference>
<sequence>MRWSEEEMRGGLPLPAVAGVRCECVMPVRQGVGRISGSSRRRSEKEGEVRAHAASAEAGLATATGGQWGVGRFQRAGRIKQTPARPQVACGGRGRCVCVVWPSAASLSGASVHSDRFPPRPPACTRRSLAAAKRNRRRQGTGRHRGDHDHARFRRRIPFVLGPVFDLGQRRPGVPNLTLRSAAYLPGGEGMLKSRAPYMHAVCDQEGEVVRKCGICWGVFQLGLTASSVDWIERSVPSCSRVEPRRMHVTPAAEAQDAPLQTGPAAPPPSRAARRGGRHPGPRHPRPTSRPRQSGSSFPCWRLSFQPASAATLRACA</sequence>
<feature type="compositionally biased region" description="Basic and acidic residues" evidence="1">
    <location>
        <begin position="41"/>
        <end position="51"/>
    </location>
</feature>
<dbReference type="Gramene" id="TKW06943">
    <property type="protein sequence ID" value="TKW06943"/>
    <property type="gene ID" value="SEVIR_7G274300v2"/>
</dbReference>
<evidence type="ECO:0000313" key="3">
    <source>
        <dbReference type="Proteomes" id="UP000298652"/>
    </source>
</evidence>
<dbReference type="AlphaFoldDB" id="A0A4U6U0G0"/>
<organism evidence="2 3">
    <name type="scientific">Setaria viridis</name>
    <name type="common">Green bristlegrass</name>
    <name type="synonym">Setaria italica subsp. viridis</name>
    <dbReference type="NCBI Taxonomy" id="4556"/>
    <lineage>
        <taxon>Eukaryota</taxon>
        <taxon>Viridiplantae</taxon>
        <taxon>Streptophyta</taxon>
        <taxon>Embryophyta</taxon>
        <taxon>Tracheophyta</taxon>
        <taxon>Spermatophyta</taxon>
        <taxon>Magnoliopsida</taxon>
        <taxon>Liliopsida</taxon>
        <taxon>Poales</taxon>
        <taxon>Poaceae</taxon>
        <taxon>PACMAD clade</taxon>
        <taxon>Panicoideae</taxon>
        <taxon>Panicodae</taxon>
        <taxon>Paniceae</taxon>
        <taxon>Cenchrinae</taxon>
        <taxon>Setaria</taxon>
    </lineage>
</organism>
<dbReference type="Proteomes" id="UP000298652">
    <property type="component" value="Chromosome 7"/>
</dbReference>
<gene>
    <name evidence="2" type="ORF">SEVIR_7G274300v2</name>
</gene>
<feature type="region of interest" description="Disordered" evidence="1">
    <location>
        <begin position="129"/>
        <end position="149"/>
    </location>
</feature>
<accession>A0A4U6U0G0</accession>
<evidence type="ECO:0000313" key="2">
    <source>
        <dbReference type="EMBL" id="TKW06943.1"/>
    </source>
</evidence>
<feature type="region of interest" description="Disordered" evidence="1">
    <location>
        <begin position="34"/>
        <end position="57"/>
    </location>
</feature>
<feature type="compositionally biased region" description="Basic residues" evidence="1">
    <location>
        <begin position="272"/>
        <end position="289"/>
    </location>
</feature>
<reference evidence="2" key="1">
    <citation type="submission" date="2019-03" db="EMBL/GenBank/DDBJ databases">
        <title>WGS assembly of Setaria viridis.</title>
        <authorList>
            <person name="Huang P."/>
            <person name="Jenkins J."/>
            <person name="Grimwood J."/>
            <person name="Barry K."/>
            <person name="Healey A."/>
            <person name="Mamidi S."/>
            <person name="Sreedasyam A."/>
            <person name="Shu S."/>
            <person name="Feldman M."/>
            <person name="Wu J."/>
            <person name="Yu Y."/>
            <person name="Chen C."/>
            <person name="Johnson J."/>
            <person name="Rokhsar D."/>
            <person name="Baxter I."/>
            <person name="Schmutz J."/>
            <person name="Brutnell T."/>
            <person name="Kellogg E."/>
        </authorList>
    </citation>
    <scope>NUCLEOTIDE SEQUENCE [LARGE SCALE GENOMIC DNA]</scope>
</reference>
<evidence type="ECO:0000256" key="1">
    <source>
        <dbReference type="SAM" id="MobiDB-lite"/>
    </source>
</evidence>